<name>A0A382UXC8_9ZZZZ</name>
<evidence type="ECO:0000256" key="2">
    <source>
        <dbReference type="ARBA" id="ARBA00022723"/>
    </source>
</evidence>
<dbReference type="GO" id="GO:0004065">
    <property type="term" value="F:arylsulfatase activity"/>
    <property type="evidence" value="ECO:0007669"/>
    <property type="project" value="TreeGrafter"/>
</dbReference>
<evidence type="ECO:0000256" key="1">
    <source>
        <dbReference type="ARBA" id="ARBA00008779"/>
    </source>
</evidence>
<gene>
    <name evidence="6" type="ORF">METZ01_LOCUS391192</name>
</gene>
<keyword evidence="2" id="KW-0479">Metal-binding</keyword>
<evidence type="ECO:0000256" key="4">
    <source>
        <dbReference type="ARBA" id="ARBA00022837"/>
    </source>
</evidence>
<reference evidence="6" key="1">
    <citation type="submission" date="2018-05" db="EMBL/GenBank/DDBJ databases">
        <authorList>
            <person name="Lanie J.A."/>
            <person name="Ng W.-L."/>
            <person name="Kazmierczak K.M."/>
            <person name="Andrzejewski T.M."/>
            <person name="Davidsen T.M."/>
            <person name="Wayne K.J."/>
            <person name="Tettelin H."/>
            <person name="Glass J.I."/>
            <person name="Rusch D."/>
            <person name="Podicherti R."/>
            <person name="Tsui H.-C.T."/>
            <person name="Winkler M.E."/>
        </authorList>
    </citation>
    <scope>NUCLEOTIDE SEQUENCE</scope>
</reference>
<keyword evidence="4" id="KW-0106">Calcium</keyword>
<dbReference type="SUPFAM" id="SSF53649">
    <property type="entry name" value="Alkaline phosphatase-like"/>
    <property type="match status" value="1"/>
</dbReference>
<dbReference type="PROSITE" id="PS00149">
    <property type="entry name" value="SULFATASE_2"/>
    <property type="match status" value="1"/>
</dbReference>
<organism evidence="6">
    <name type="scientific">marine metagenome</name>
    <dbReference type="NCBI Taxonomy" id="408172"/>
    <lineage>
        <taxon>unclassified sequences</taxon>
        <taxon>metagenomes</taxon>
        <taxon>ecological metagenomes</taxon>
    </lineage>
</organism>
<evidence type="ECO:0000256" key="3">
    <source>
        <dbReference type="ARBA" id="ARBA00022801"/>
    </source>
</evidence>
<dbReference type="PANTHER" id="PTHR42693">
    <property type="entry name" value="ARYLSULFATASE FAMILY MEMBER"/>
    <property type="match status" value="1"/>
</dbReference>
<sequence length="142" mass="15853">MMADDMGLGDTSAYKGIRLAEKAKPIGKTLVTPNIEKFSEQAVIFTDAHAPASMCSSTRYSLLTGRFAHRPYLKQQGWLPHGPNRPMIQKDMPTLPGMLRENGYHTKGVGKYHVGIDYDNGDGHPAKNFYFHDVDFTKPLLD</sequence>
<dbReference type="InterPro" id="IPR024607">
    <property type="entry name" value="Sulfatase_CS"/>
</dbReference>
<dbReference type="InterPro" id="IPR050738">
    <property type="entry name" value="Sulfatase"/>
</dbReference>
<dbReference type="AlphaFoldDB" id="A0A382UXC8"/>
<evidence type="ECO:0000259" key="5">
    <source>
        <dbReference type="Pfam" id="PF00884"/>
    </source>
</evidence>
<dbReference type="EMBL" id="UINC01147173">
    <property type="protein sequence ID" value="SVD38338.1"/>
    <property type="molecule type" value="Genomic_DNA"/>
</dbReference>
<accession>A0A382UXC8</accession>
<dbReference type="Pfam" id="PF00884">
    <property type="entry name" value="Sulfatase"/>
    <property type="match status" value="1"/>
</dbReference>
<dbReference type="InterPro" id="IPR000917">
    <property type="entry name" value="Sulfatase_N"/>
</dbReference>
<keyword evidence="3" id="KW-0378">Hydrolase</keyword>
<comment type="similarity">
    <text evidence="1">Belongs to the sulfatase family.</text>
</comment>
<dbReference type="InterPro" id="IPR017850">
    <property type="entry name" value="Alkaline_phosphatase_core_sf"/>
</dbReference>
<evidence type="ECO:0000313" key="6">
    <source>
        <dbReference type="EMBL" id="SVD38338.1"/>
    </source>
</evidence>
<dbReference type="Gene3D" id="3.40.720.10">
    <property type="entry name" value="Alkaline Phosphatase, subunit A"/>
    <property type="match status" value="1"/>
</dbReference>
<dbReference type="GO" id="GO:0046872">
    <property type="term" value="F:metal ion binding"/>
    <property type="evidence" value="ECO:0007669"/>
    <property type="project" value="UniProtKB-KW"/>
</dbReference>
<feature type="domain" description="Sulfatase N-terminal" evidence="5">
    <location>
        <begin position="4"/>
        <end position="126"/>
    </location>
</feature>
<protein>
    <recommendedName>
        <fullName evidence="5">Sulfatase N-terminal domain-containing protein</fullName>
    </recommendedName>
</protein>
<proteinExistence type="inferred from homology"/>
<dbReference type="PANTHER" id="PTHR42693:SF33">
    <property type="entry name" value="ARYLSULFATASE"/>
    <property type="match status" value="1"/>
</dbReference>
<feature type="non-terminal residue" evidence="6">
    <location>
        <position position="142"/>
    </location>
</feature>